<gene>
    <name evidence="2" type="ORF">GBAR_LOCUS19828</name>
</gene>
<keyword evidence="3" id="KW-1185">Reference proteome</keyword>
<sequence>MQASGSSARGATQCPINPVTKSLPQSRRDSTLGVVIRNVLANTKLALTKLL</sequence>
<dbReference type="Proteomes" id="UP001174909">
    <property type="component" value="Unassembled WGS sequence"/>
</dbReference>
<feature type="compositionally biased region" description="Polar residues" evidence="1">
    <location>
        <begin position="1"/>
        <end position="10"/>
    </location>
</feature>
<evidence type="ECO:0000256" key="1">
    <source>
        <dbReference type="SAM" id="MobiDB-lite"/>
    </source>
</evidence>
<reference evidence="2" key="1">
    <citation type="submission" date="2023-03" db="EMBL/GenBank/DDBJ databases">
        <authorList>
            <person name="Steffen K."/>
            <person name="Cardenas P."/>
        </authorList>
    </citation>
    <scope>NUCLEOTIDE SEQUENCE</scope>
</reference>
<protein>
    <submittedName>
        <fullName evidence="2">Uncharacterized protein</fullName>
    </submittedName>
</protein>
<organism evidence="2 3">
    <name type="scientific">Geodia barretti</name>
    <name type="common">Barrett's horny sponge</name>
    <dbReference type="NCBI Taxonomy" id="519541"/>
    <lineage>
        <taxon>Eukaryota</taxon>
        <taxon>Metazoa</taxon>
        <taxon>Porifera</taxon>
        <taxon>Demospongiae</taxon>
        <taxon>Heteroscleromorpha</taxon>
        <taxon>Tetractinellida</taxon>
        <taxon>Astrophorina</taxon>
        <taxon>Geodiidae</taxon>
        <taxon>Geodia</taxon>
    </lineage>
</organism>
<evidence type="ECO:0000313" key="2">
    <source>
        <dbReference type="EMBL" id="CAI8035300.1"/>
    </source>
</evidence>
<proteinExistence type="predicted"/>
<accession>A0AA35SSE9</accession>
<comment type="caution">
    <text evidence="2">The sequence shown here is derived from an EMBL/GenBank/DDBJ whole genome shotgun (WGS) entry which is preliminary data.</text>
</comment>
<name>A0AA35SSE9_GEOBA</name>
<evidence type="ECO:0000313" key="3">
    <source>
        <dbReference type="Proteomes" id="UP001174909"/>
    </source>
</evidence>
<feature type="region of interest" description="Disordered" evidence="1">
    <location>
        <begin position="1"/>
        <end position="27"/>
    </location>
</feature>
<dbReference type="EMBL" id="CASHTH010002792">
    <property type="protein sequence ID" value="CAI8035300.1"/>
    <property type="molecule type" value="Genomic_DNA"/>
</dbReference>
<dbReference type="AlphaFoldDB" id="A0AA35SSE9"/>